<keyword evidence="2" id="KW-0614">Plasmid</keyword>
<sequence>MLAKVLLFVCFALYFVNAYRVGSRRVFSKYNLDKGKYDEYRFGFPIGRIKEEIRKSEDPEVLRALFGVLMRTYVSIFFLGLMFSVVLVFAFCGCK</sequence>
<accession>A0AAU9CY93</accession>
<dbReference type="Proteomes" id="UP001348817">
    <property type="component" value="Plasmid pFA8"/>
</dbReference>
<proteinExistence type="predicted"/>
<protein>
    <submittedName>
        <fullName evidence="2">Uncharacterized protein</fullName>
    </submittedName>
</protein>
<geneLocation type="plasmid" evidence="2 3">
    <name>pFA8</name>
</geneLocation>
<keyword evidence="1" id="KW-0812">Transmembrane</keyword>
<feature type="transmembrane region" description="Helical" evidence="1">
    <location>
        <begin position="73"/>
        <end position="94"/>
    </location>
</feature>
<gene>
    <name evidence="2" type="ORF">FUAX_53500</name>
</gene>
<dbReference type="KEGG" id="fax:FUAX_53500"/>
<reference evidence="2 3" key="1">
    <citation type="submission" date="2021-12" db="EMBL/GenBank/DDBJ databases">
        <title>Genome sequencing of bacteria with rrn-lacking chromosome and rrn-plasmid.</title>
        <authorList>
            <person name="Anda M."/>
            <person name="Iwasaki W."/>
        </authorList>
    </citation>
    <scope>NUCLEOTIDE SEQUENCE [LARGE SCALE GENOMIC DNA]</scope>
    <source>
        <strain evidence="2 3">DSM 100852</strain>
        <plasmid evidence="2 3">pFA8</plasmid>
    </source>
</reference>
<keyword evidence="1" id="KW-0472">Membrane</keyword>
<name>A0AAU9CY93_9BACT</name>
<keyword evidence="1" id="KW-1133">Transmembrane helix</keyword>
<evidence type="ECO:0000313" key="2">
    <source>
        <dbReference type="EMBL" id="BDD12918.1"/>
    </source>
</evidence>
<dbReference type="AlphaFoldDB" id="A0AAU9CY93"/>
<evidence type="ECO:0000313" key="3">
    <source>
        <dbReference type="Proteomes" id="UP001348817"/>
    </source>
</evidence>
<evidence type="ECO:0000256" key="1">
    <source>
        <dbReference type="SAM" id="Phobius"/>
    </source>
</evidence>
<organism evidence="2 3">
    <name type="scientific">Fulvitalea axinellae</name>
    <dbReference type="NCBI Taxonomy" id="1182444"/>
    <lineage>
        <taxon>Bacteria</taxon>
        <taxon>Pseudomonadati</taxon>
        <taxon>Bacteroidota</taxon>
        <taxon>Cytophagia</taxon>
        <taxon>Cytophagales</taxon>
        <taxon>Persicobacteraceae</taxon>
        <taxon>Fulvitalea</taxon>
    </lineage>
</organism>
<keyword evidence="3" id="KW-1185">Reference proteome</keyword>
<dbReference type="EMBL" id="AP025322">
    <property type="protein sequence ID" value="BDD12918.1"/>
    <property type="molecule type" value="Genomic_DNA"/>
</dbReference>